<proteinExistence type="predicted"/>
<organism evidence="2 3">
    <name type="scientific">Pseudo-nitzschia multistriata</name>
    <dbReference type="NCBI Taxonomy" id="183589"/>
    <lineage>
        <taxon>Eukaryota</taxon>
        <taxon>Sar</taxon>
        <taxon>Stramenopiles</taxon>
        <taxon>Ochrophyta</taxon>
        <taxon>Bacillariophyta</taxon>
        <taxon>Bacillariophyceae</taxon>
        <taxon>Bacillariophycidae</taxon>
        <taxon>Bacillariales</taxon>
        <taxon>Bacillariaceae</taxon>
        <taxon>Pseudo-nitzschia</taxon>
    </lineage>
</organism>
<evidence type="ECO:0000313" key="2">
    <source>
        <dbReference type="EMBL" id="VEU34305.1"/>
    </source>
</evidence>
<dbReference type="AlphaFoldDB" id="A0A448YWZ4"/>
<name>A0A448YWZ4_9STRA</name>
<dbReference type="Proteomes" id="UP000291116">
    <property type="component" value="Unassembled WGS sequence"/>
</dbReference>
<gene>
    <name evidence="2" type="ORF">PSNMU_V1.4_AUG-EV-PASAV3_0010080</name>
</gene>
<accession>A0A448YWZ4</accession>
<feature type="signal peptide" evidence="1">
    <location>
        <begin position="1"/>
        <end position="23"/>
    </location>
</feature>
<reference evidence="2 3" key="1">
    <citation type="submission" date="2019-01" db="EMBL/GenBank/DDBJ databases">
        <authorList>
            <person name="Ferrante I. M."/>
        </authorList>
    </citation>
    <scope>NUCLEOTIDE SEQUENCE [LARGE SCALE GENOMIC DNA]</scope>
    <source>
        <strain evidence="2 3">B856</strain>
    </source>
</reference>
<protein>
    <recommendedName>
        <fullName evidence="4">Secreted protein</fullName>
    </recommendedName>
</protein>
<dbReference type="EMBL" id="CAACVS010000025">
    <property type="protein sequence ID" value="VEU34305.1"/>
    <property type="molecule type" value="Genomic_DNA"/>
</dbReference>
<evidence type="ECO:0008006" key="4">
    <source>
        <dbReference type="Google" id="ProtNLM"/>
    </source>
</evidence>
<keyword evidence="1" id="KW-0732">Signal</keyword>
<feature type="chain" id="PRO_5019529051" description="Secreted protein" evidence="1">
    <location>
        <begin position="24"/>
        <end position="101"/>
    </location>
</feature>
<sequence length="101" mass="11091">MPCSLHCLIFCLQSLSFFSLSHSGNSSTKLFRHPFLSVDVLHSLNLALHILNVSVSLMHSSTSSSHSSSLTPVFMQRRMNFCGLSSFCKSRMIVSLAAARA</sequence>
<evidence type="ECO:0000313" key="3">
    <source>
        <dbReference type="Proteomes" id="UP000291116"/>
    </source>
</evidence>
<evidence type="ECO:0000256" key="1">
    <source>
        <dbReference type="SAM" id="SignalP"/>
    </source>
</evidence>
<keyword evidence="3" id="KW-1185">Reference proteome</keyword>